<proteinExistence type="predicted"/>
<organism evidence="2 3">
    <name type="scientific">Ameca splendens</name>
    <dbReference type="NCBI Taxonomy" id="208324"/>
    <lineage>
        <taxon>Eukaryota</taxon>
        <taxon>Metazoa</taxon>
        <taxon>Chordata</taxon>
        <taxon>Craniata</taxon>
        <taxon>Vertebrata</taxon>
        <taxon>Euteleostomi</taxon>
        <taxon>Actinopterygii</taxon>
        <taxon>Neopterygii</taxon>
        <taxon>Teleostei</taxon>
        <taxon>Neoteleostei</taxon>
        <taxon>Acanthomorphata</taxon>
        <taxon>Ovalentaria</taxon>
        <taxon>Atherinomorphae</taxon>
        <taxon>Cyprinodontiformes</taxon>
        <taxon>Goodeidae</taxon>
        <taxon>Ameca</taxon>
    </lineage>
</organism>
<feature type="chain" id="PRO_5046317730" evidence="1">
    <location>
        <begin position="22"/>
        <end position="152"/>
    </location>
</feature>
<evidence type="ECO:0000313" key="2">
    <source>
        <dbReference type="EMBL" id="MEQ2279491.1"/>
    </source>
</evidence>
<dbReference type="EMBL" id="JAHRIP010000577">
    <property type="protein sequence ID" value="MEQ2279491.1"/>
    <property type="molecule type" value="Genomic_DNA"/>
</dbReference>
<comment type="caution">
    <text evidence="2">The sequence shown here is derived from an EMBL/GenBank/DDBJ whole genome shotgun (WGS) entry which is preliminary data.</text>
</comment>
<protein>
    <submittedName>
        <fullName evidence="2">Uncharacterized protein</fullName>
    </submittedName>
</protein>
<gene>
    <name evidence="2" type="ORF">AMECASPLE_010066</name>
</gene>
<keyword evidence="1" id="KW-0732">Signal</keyword>
<evidence type="ECO:0000256" key="1">
    <source>
        <dbReference type="SAM" id="SignalP"/>
    </source>
</evidence>
<feature type="signal peptide" evidence="1">
    <location>
        <begin position="1"/>
        <end position="21"/>
    </location>
</feature>
<accession>A0ABV0XDF4</accession>
<name>A0ABV0XDF4_9TELE</name>
<reference evidence="2 3" key="1">
    <citation type="submission" date="2021-06" db="EMBL/GenBank/DDBJ databases">
        <authorList>
            <person name="Palmer J.M."/>
        </authorList>
    </citation>
    <scope>NUCLEOTIDE SEQUENCE [LARGE SCALE GENOMIC DNA]</scope>
    <source>
        <strain evidence="2 3">AS_MEX2019</strain>
        <tissue evidence="2">Muscle</tissue>
    </source>
</reference>
<sequence length="152" mass="17141">MSARQPCSHQLLCWCLSLGTGMMVEHLKQEGTSQRLVKMGASWLAESQAGPLLIFCPSFSLPQLQLVPPDFSTLSQYFSSCLSGIFITINPDWKCQDRVFGGRTGMQNMARRPYDEVIEQFPVTMVSKVCAAVRRKCNTEQLYQMKAYVADF</sequence>
<dbReference type="Proteomes" id="UP001469553">
    <property type="component" value="Unassembled WGS sequence"/>
</dbReference>
<keyword evidence="3" id="KW-1185">Reference proteome</keyword>
<evidence type="ECO:0000313" key="3">
    <source>
        <dbReference type="Proteomes" id="UP001469553"/>
    </source>
</evidence>